<organism evidence="1 2">
    <name type="scientific">Nelumbo nucifera</name>
    <name type="common">Sacred lotus</name>
    <dbReference type="NCBI Taxonomy" id="4432"/>
    <lineage>
        <taxon>Eukaryota</taxon>
        <taxon>Viridiplantae</taxon>
        <taxon>Streptophyta</taxon>
        <taxon>Embryophyta</taxon>
        <taxon>Tracheophyta</taxon>
        <taxon>Spermatophyta</taxon>
        <taxon>Magnoliopsida</taxon>
        <taxon>Proteales</taxon>
        <taxon>Nelumbonaceae</taxon>
        <taxon>Nelumbo</taxon>
    </lineage>
</organism>
<dbReference type="AlphaFoldDB" id="A0A822ZN45"/>
<name>A0A822ZN45_NELNU</name>
<accession>A0A822ZN45</accession>
<proteinExistence type="predicted"/>
<evidence type="ECO:0000313" key="2">
    <source>
        <dbReference type="Proteomes" id="UP000607653"/>
    </source>
</evidence>
<sequence length="55" mass="6462">MLVSLMEMVLTRTMFCSYDFDFHHSGLSRQAISMNLHQVVGIYFEQTMTNRDSLK</sequence>
<reference evidence="1 2" key="1">
    <citation type="journal article" date="2020" name="Mol. Biol. Evol.">
        <title>Distinct Expression and Methylation Patterns for Genes with Different Fates following a Single Whole-Genome Duplication in Flowering Plants.</title>
        <authorList>
            <person name="Shi T."/>
            <person name="Rahmani R.S."/>
            <person name="Gugger P.F."/>
            <person name="Wang M."/>
            <person name="Li H."/>
            <person name="Zhang Y."/>
            <person name="Li Z."/>
            <person name="Wang Q."/>
            <person name="Van de Peer Y."/>
            <person name="Marchal K."/>
            <person name="Chen J."/>
        </authorList>
    </citation>
    <scope>NUCLEOTIDE SEQUENCE [LARGE SCALE GENOMIC DNA]</scope>
    <source>
        <tissue evidence="1">Leaf</tissue>
    </source>
</reference>
<comment type="caution">
    <text evidence="1">The sequence shown here is derived from an EMBL/GenBank/DDBJ whole genome shotgun (WGS) entry which is preliminary data.</text>
</comment>
<dbReference type="EMBL" id="DUZY01000007">
    <property type="protein sequence ID" value="DAD44925.1"/>
    <property type="molecule type" value="Genomic_DNA"/>
</dbReference>
<gene>
    <name evidence="1" type="ORF">HUJ06_003155</name>
</gene>
<keyword evidence="2" id="KW-1185">Reference proteome</keyword>
<dbReference type="Proteomes" id="UP000607653">
    <property type="component" value="Unassembled WGS sequence"/>
</dbReference>
<evidence type="ECO:0000313" key="1">
    <source>
        <dbReference type="EMBL" id="DAD44925.1"/>
    </source>
</evidence>
<protein>
    <submittedName>
        <fullName evidence="1">Uncharacterized protein</fullName>
    </submittedName>
</protein>